<keyword evidence="2" id="KW-1185">Reference proteome</keyword>
<reference evidence="1" key="1">
    <citation type="submission" date="2025-08" db="UniProtKB">
        <authorList>
            <consortium name="Ensembl"/>
        </authorList>
    </citation>
    <scope>IDENTIFICATION</scope>
</reference>
<dbReference type="Ensembl" id="ENSMMOT00000009364.1">
    <property type="protein sequence ID" value="ENSMMOP00000009201.1"/>
    <property type="gene ID" value="ENSMMOG00000007121.1"/>
</dbReference>
<accession>A0A3Q3W030</accession>
<dbReference type="STRING" id="94237.ENSMMOP00000009201"/>
<name>A0A3Q3W030_MOLML</name>
<evidence type="ECO:0000313" key="1">
    <source>
        <dbReference type="Ensembl" id="ENSMMOP00000009201.1"/>
    </source>
</evidence>
<organism evidence="1 2">
    <name type="scientific">Mola mola</name>
    <name type="common">Ocean sunfish</name>
    <name type="synonym">Tetraodon mola</name>
    <dbReference type="NCBI Taxonomy" id="94237"/>
    <lineage>
        <taxon>Eukaryota</taxon>
        <taxon>Metazoa</taxon>
        <taxon>Chordata</taxon>
        <taxon>Craniata</taxon>
        <taxon>Vertebrata</taxon>
        <taxon>Euteleostomi</taxon>
        <taxon>Actinopterygii</taxon>
        <taxon>Neopterygii</taxon>
        <taxon>Teleostei</taxon>
        <taxon>Neoteleostei</taxon>
        <taxon>Acanthomorphata</taxon>
        <taxon>Eupercaria</taxon>
        <taxon>Tetraodontiformes</taxon>
        <taxon>Molidae</taxon>
        <taxon>Mola</taxon>
    </lineage>
</organism>
<sequence>GFQPRSVVAESLLPSQNYTICPVIDSAVSDSVRSALKEMFQAAKCYESACATLLPQLNVIIDHLQILEQPSASPIAPKGSEAAAEFPVSPVSLHFFHLSCPERIFGDSGDCHPFISQCKLHFDFNASAFSSDRAKIAFRISYVTAVCYSLPEFLKTFTQIFQSTTPGREAAKALVFLRQGKRSVIDNAVESWLTAVGINRR</sequence>
<dbReference type="Proteomes" id="UP000261620">
    <property type="component" value="Unplaced"/>
</dbReference>
<dbReference type="AlphaFoldDB" id="A0A3Q3W030"/>
<proteinExistence type="predicted"/>
<evidence type="ECO:0000313" key="2">
    <source>
        <dbReference type="Proteomes" id="UP000261620"/>
    </source>
</evidence>
<reference evidence="1" key="2">
    <citation type="submission" date="2025-09" db="UniProtKB">
        <authorList>
            <consortium name="Ensembl"/>
        </authorList>
    </citation>
    <scope>IDENTIFICATION</scope>
</reference>
<protein>
    <submittedName>
        <fullName evidence="1">Uncharacterized protein</fullName>
    </submittedName>
</protein>